<keyword evidence="1" id="KW-0812">Transmembrane</keyword>
<organism evidence="2 3">
    <name type="scientific">Paracerasibacillus soli</name>
    <dbReference type="NCBI Taxonomy" id="480284"/>
    <lineage>
        <taxon>Bacteria</taxon>
        <taxon>Bacillati</taxon>
        <taxon>Bacillota</taxon>
        <taxon>Bacilli</taxon>
        <taxon>Bacillales</taxon>
        <taxon>Bacillaceae</taxon>
        <taxon>Paracerasibacillus</taxon>
    </lineage>
</organism>
<dbReference type="EMBL" id="JAWDIQ010000002">
    <property type="protein sequence ID" value="MDY0409755.1"/>
    <property type="molecule type" value="Genomic_DNA"/>
</dbReference>
<feature type="transmembrane region" description="Helical" evidence="1">
    <location>
        <begin position="7"/>
        <end position="26"/>
    </location>
</feature>
<evidence type="ECO:0000313" key="2">
    <source>
        <dbReference type="EMBL" id="MDY0409755.1"/>
    </source>
</evidence>
<keyword evidence="1" id="KW-1133">Transmembrane helix</keyword>
<proteinExistence type="predicted"/>
<keyword evidence="3" id="KW-1185">Reference proteome</keyword>
<reference evidence="2 3" key="1">
    <citation type="submission" date="2023-10" db="EMBL/GenBank/DDBJ databases">
        <title>Virgibacillus soli CC-YMP-6 genome.</title>
        <authorList>
            <person name="Miliotis G."/>
            <person name="Sengupta P."/>
            <person name="Hameed A."/>
            <person name="Chuvochina M."/>
            <person name="Mcdonagh F."/>
            <person name="Simpson A.C."/>
            <person name="Singh N.K."/>
            <person name="Rekha P.D."/>
            <person name="Raman K."/>
            <person name="Hugenholtz P."/>
            <person name="Venkateswaran K."/>
        </authorList>
    </citation>
    <scope>NUCLEOTIDE SEQUENCE [LARGE SCALE GENOMIC DNA]</scope>
    <source>
        <strain evidence="2 3">CC-YMP-6</strain>
    </source>
</reference>
<evidence type="ECO:0008006" key="4">
    <source>
        <dbReference type="Google" id="ProtNLM"/>
    </source>
</evidence>
<dbReference type="RefSeq" id="WP_320380548.1">
    <property type="nucleotide sequence ID" value="NZ_JAWDIQ010000002.1"/>
</dbReference>
<sequence length="286" mass="33058">MGIRKRWKLIALGGLLIGIVCWWVIYEVKNQSDPLNKSDAFVYSEDGILYWFELTSRNGKVKGTFYQHVLIEDEDVRDLPHIEEKQSPLTGEFTDTGYEWQTNEGGKIVTYVATLSEENLLIHKQGEEDSKLYRAVNKEKLAEYEMTIHEALQIAIDQNEEKEKSRLRKFFSEFNNVYGYYYTNDDKSLQLLIKVDEANLEGDVTATLLMATKDNHKSYEEKTYELNGITDGHMVEFYTVVDGMQTKLKGDFGTATTGFDLSFWTTNETLFFRAVTEKEMKGIFGE</sequence>
<comment type="caution">
    <text evidence="2">The sequence shown here is derived from an EMBL/GenBank/DDBJ whole genome shotgun (WGS) entry which is preliminary data.</text>
</comment>
<dbReference type="Proteomes" id="UP001275315">
    <property type="component" value="Unassembled WGS sequence"/>
</dbReference>
<evidence type="ECO:0000256" key="1">
    <source>
        <dbReference type="SAM" id="Phobius"/>
    </source>
</evidence>
<keyword evidence="1" id="KW-0472">Membrane</keyword>
<accession>A0ABU5CTQ4</accession>
<gene>
    <name evidence="2" type="ORF">RWD45_15745</name>
</gene>
<protein>
    <recommendedName>
        <fullName evidence="4">DUF4825 domain-containing protein</fullName>
    </recommendedName>
</protein>
<name>A0ABU5CTQ4_9BACI</name>
<evidence type="ECO:0000313" key="3">
    <source>
        <dbReference type="Proteomes" id="UP001275315"/>
    </source>
</evidence>